<sequence>MGLLTFSLNVTLDGCVDHHEGIADCEPRRHNRDALPAHARLTL</sequence>
<evidence type="ECO:0000313" key="2">
    <source>
        <dbReference type="Proteomes" id="UP001501337"/>
    </source>
</evidence>
<organism evidence="1 2">
    <name type="scientific">Allohahella marinimesophila</name>
    <dbReference type="NCBI Taxonomy" id="1054972"/>
    <lineage>
        <taxon>Bacteria</taxon>
        <taxon>Pseudomonadati</taxon>
        <taxon>Pseudomonadota</taxon>
        <taxon>Gammaproteobacteria</taxon>
        <taxon>Oceanospirillales</taxon>
        <taxon>Hahellaceae</taxon>
        <taxon>Allohahella</taxon>
    </lineage>
</organism>
<protein>
    <recommendedName>
        <fullName evidence="3">Deaminase</fullName>
    </recommendedName>
</protein>
<evidence type="ECO:0008006" key="3">
    <source>
        <dbReference type="Google" id="ProtNLM"/>
    </source>
</evidence>
<dbReference type="EMBL" id="BAABBO010000010">
    <property type="protein sequence ID" value="GAA3965678.1"/>
    <property type="molecule type" value="Genomic_DNA"/>
</dbReference>
<reference evidence="2" key="1">
    <citation type="journal article" date="2019" name="Int. J. Syst. Evol. Microbiol.">
        <title>The Global Catalogue of Microorganisms (GCM) 10K type strain sequencing project: providing services to taxonomists for standard genome sequencing and annotation.</title>
        <authorList>
            <consortium name="The Broad Institute Genomics Platform"/>
            <consortium name="The Broad Institute Genome Sequencing Center for Infectious Disease"/>
            <person name="Wu L."/>
            <person name="Ma J."/>
        </authorList>
    </citation>
    <scope>NUCLEOTIDE SEQUENCE [LARGE SCALE GENOMIC DNA]</scope>
    <source>
        <strain evidence="2">JCM 17555</strain>
    </source>
</reference>
<evidence type="ECO:0000313" key="1">
    <source>
        <dbReference type="EMBL" id="GAA3965678.1"/>
    </source>
</evidence>
<keyword evidence="2" id="KW-1185">Reference proteome</keyword>
<dbReference type="Proteomes" id="UP001501337">
    <property type="component" value="Unassembled WGS sequence"/>
</dbReference>
<accession>A0ABP7PIN7</accession>
<dbReference type="RefSeq" id="WP_344806725.1">
    <property type="nucleotide sequence ID" value="NZ_BAABBO010000010.1"/>
</dbReference>
<name>A0ABP7PIN7_9GAMM</name>
<comment type="caution">
    <text evidence="1">The sequence shown here is derived from an EMBL/GenBank/DDBJ whole genome shotgun (WGS) entry which is preliminary data.</text>
</comment>
<proteinExistence type="predicted"/>
<gene>
    <name evidence="1" type="ORF">GCM10022278_24430</name>
</gene>